<sequence length="341" mass="39355">MKKAVVVMVDVLRTLFITILNNKFYILSMILWVLFVSLIAFGCWYYFLDKHYRRPDIIYKGKLLRGFVIKGKAFILSDILKQKREVTAKNALRIRDFIGDNTNVSWQSFLKTRLFLHMSPDQKEKMEEFHDIQLLGVSVTEMVEEIFKHYGLLKFSIITYQDNSIEQTFPRSIAAQFLKKPISLIDKQLRNGSATDFEKRLFVELQRVAKILRKNIFQDGKKGNLAWLSKHLKTIADSIEKELTLGLEFREVFYGEILAMLAPPQTHIEFEFSSLPLVPSFGDFFYLSIVIGTGNIPSEITPLALIARVSVWAQLVFSYLMLGVFIGVIANIVGNLFRQGF</sequence>
<feature type="transmembrane region" description="Helical" evidence="1">
    <location>
        <begin position="312"/>
        <end position="337"/>
    </location>
</feature>
<proteinExistence type="predicted"/>
<evidence type="ECO:0000256" key="1">
    <source>
        <dbReference type="SAM" id="Phobius"/>
    </source>
</evidence>
<comment type="caution">
    <text evidence="2">The sequence shown here is derived from an EMBL/GenBank/DDBJ whole genome shotgun (WGS) entry which is preliminary data.</text>
</comment>
<dbReference type="SUPFAM" id="SSF81324">
    <property type="entry name" value="Voltage-gated potassium channels"/>
    <property type="match status" value="1"/>
</dbReference>
<reference evidence="2 3" key="1">
    <citation type="submission" date="2020-08" db="EMBL/GenBank/DDBJ databases">
        <title>Bridging the membrane lipid divide: bacteria of the FCB group superphylum have the potential to synthesize archaeal ether lipids.</title>
        <authorList>
            <person name="Villanueva L."/>
            <person name="Von Meijenfeldt F.A.B."/>
            <person name="Westbye A.B."/>
            <person name="Yadav S."/>
            <person name="Hopmans E.C."/>
            <person name="Dutilh B.E."/>
            <person name="Sinninghe Damste J.S."/>
        </authorList>
    </citation>
    <scope>NUCLEOTIDE SEQUENCE [LARGE SCALE GENOMIC DNA]</scope>
    <source>
        <strain evidence="2">NIOZ-UU82</strain>
    </source>
</reference>
<keyword evidence="1" id="KW-0472">Membrane</keyword>
<dbReference type="EMBL" id="JACNLL010000006">
    <property type="protein sequence ID" value="MBC8198462.1"/>
    <property type="molecule type" value="Genomic_DNA"/>
</dbReference>
<name>A0A8J6T5J3_9BACT</name>
<evidence type="ECO:0000313" key="3">
    <source>
        <dbReference type="Proteomes" id="UP000603545"/>
    </source>
</evidence>
<gene>
    <name evidence="2" type="ORF">H8E80_00220</name>
</gene>
<evidence type="ECO:0000313" key="2">
    <source>
        <dbReference type="EMBL" id="MBC8198462.1"/>
    </source>
</evidence>
<organism evidence="2 3">
    <name type="scientific">Candidatus Desulfaltia bathyphila</name>
    <dbReference type="NCBI Taxonomy" id="2841697"/>
    <lineage>
        <taxon>Bacteria</taxon>
        <taxon>Pseudomonadati</taxon>
        <taxon>Thermodesulfobacteriota</taxon>
        <taxon>Desulfobacteria</taxon>
        <taxon>Desulfobacterales</taxon>
        <taxon>Desulfobacterales incertae sedis</taxon>
        <taxon>Candidatus Desulfaltia</taxon>
    </lineage>
</organism>
<dbReference type="Proteomes" id="UP000603545">
    <property type="component" value="Unassembled WGS sequence"/>
</dbReference>
<dbReference type="AlphaFoldDB" id="A0A8J6T5J3"/>
<keyword evidence="1" id="KW-0812">Transmembrane</keyword>
<keyword evidence="1" id="KW-1133">Transmembrane helix</keyword>
<accession>A0A8J6T5J3</accession>
<evidence type="ECO:0008006" key="4">
    <source>
        <dbReference type="Google" id="ProtNLM"/>
    </source>
</evidence>
<protein>
    <recommendedName>
        <fullName evidence="4">Ion channel</fullName>
    </recommendedName>
</protein>
<feature type="transmembrane region" description="Helical" evidence="1">
    <location>
        <begin position="24"/>
        <end position="47"/>
    </location>
</feature>